<keyword evidence="3" id="KW-1185">Reference proteome</keyword>
<reference evidence="2" key="1">
    <citation type="submission" date="2023-03" db="EMBL/GenBank/DDBJ databases">
        <authorList>
            <person name="Julca I."/>
        </authorList>
    </citation>
    <scope>NUCLEOTIDE SEQUENCE</scope>
</reference>
<dbReference type="Pfam" id="PF08268">
    <property type="entry name" value="FBA_3"/>
    <property type="match status" value="1"/>
</dbReference>
<evidence type="ECO:0000313" key="2">
    <source>
        <dbReference type="EMBL" id="CAI9118288.1"/>
    </source>
</evidence>
<name>A0AAV1EF21_OLDCO</name>
<proteinExistence type="predicted"/>
<sequence length="148" mass="16993">MKEWTDLKFTLGSDTSWRRTTDPPAITYVSVSVSRPFGSGAIYFLVLPSDNSTYLVSFDVDRRKMRFDETHVYDSEALVVGSGWLTCLPFKQACRGVCLPAEIWIFGDCLENGQVWIKEKIPLPSALQQLGWNQFYSGIRPYFFCLWI</sequence>
<dbReference type="Proteomes" id="UP001161247">
    <property type="component" value="Chromosome 9"/>
</dbReference>
<protein>
    <submittedName>
        <fullName evidence="2">OLC1v1019837C1</fullName>
    </submittedName>
</protein>
<gene>
    <name evidence="2" type="ORF">OLC1_LOCUS24192</name>
</gene>
<dbReference type="InterPro" id="IPR013187">
    <property type="entry name" value="F-box-assoc_dom_typ3"/>
</dbReference>
<feature type="domain" description="F-box associated beta-propeller type 3" evidence="1">
    <location>
        <begin position="9"/>
        <end position="130"/>
    </location>
</feature>
<accession>A0AAV1EF21</accession>
<evidence type="ECO:0000259" key="1">
    <source>
        <dbReference type="Pfam" id="PF08268"/>
    </source>
</evidence>
<organism evidence="2 3">
    <name type="scientific">Oldenlandia corymbosa var. corymbosa</name>
    <dbReference type="NCBI Taxonomy" id="529605"/>
    <lineage>
        <taxon>Eukaryota</taxon>
        <taxon>Viridiplantae</taxon>
        <taxon>Streptophyta</taxon>
        <taxon>Embryophyta</taxon>
        <taxon>Tracheophyta</taxon>
        <taxon>Spermatophyta</taxon>
        <taxon>Magnoliopsida</taxon>
        <taxon>eudicotyledons</taxon>
        <taxon>Gunneridae</taxon>
        <taxon>Pentapetalae</taxon>
        <taxon>asterids</taxon>
        <taxon>lamiids</taxon>
        <taxon>Gentianales</taxon>
        <taxon>Rubiaceae</taxon>
        <taxon>Rubioideae</taxon>
        <taxon>Spermacoceae</taxon>
        <taxon>Hedyotis-Oldenlandia complex</taxon>
        <taxon>Oldenlandia</taxon>
    </lineage>
</organism>
<evidence type="ECO:0000313" key="3">
    <source>
        <dbReference type="Proteomes" id="UP001161247"/>
    </source>
</evidence>
<dbReference type="EMBL" id="OX459126">
    <property type="protein sequence ID" value="CAI9118288.1"/>
    <property type="molecule type" value="Genomic_DNA"/>
</dbReference>
<dbReference type="AlphaFoldDB" id="A0AAV1EF21"/>